<proteinExistence type="predicted"/>
<gene>
    <name evidence="2" type="ORF">CHS0354_023308</name>
</gene>
<feature type="coiled-coil region" evidence="1">
    <location>
        <begin position="281"/>
        <end position="321"/>
    </location>
</feature>
<reference evidence="2" key="3">
    <citation type="submission" date="2023-05" db="EMBL/GenBank/DDBJ databases">
        <authorList>
            <person name="Smith C.H."/>
        </authorList>
    </citation>
    <scope>NUCLEOTIDE SEQUENCE</scope>
    <source>
        <strain evidence="2">CHS0354</strain>
        <tissue evidence="2">Mantle</tissue>
    </source>
</reference>
<protein>
    <recommendedName>
        <fullName evidence="4">Band 7 domain-containing protein</fullName>
    </recommendedName>
</protein>
<sequence>MIGYVTLDVGEQALVYDLHGSARIEDGPKRLFLWREKLLMLDRYSANQNEYLVVRHKDGRVEHVKGPCVLFKNPIAHLSIEKKEMISLDANEALVVYRTDAKTMVVKRYVQYGPTLFMPVSNEWLHEFCWHGTDPTNKTRMVPNKNKFERLKIIPDQFYYNVDEVRTGDDALIRVKLMIFFELKDIETMLNGTKDPYADFVNCVCADVVAFAAKYTYVEFIEHSGELNLLSSYPQLMGRSKQIGYEVSKVVFRGYYAHEKLQKLHDGAIETRTNLKIAYEKEEQEQLLTDLKLQNEKDRIELEQRRELENLEHSLKMQKAQVQHSLELELMAGMKAQRQWQKDKDGELQGKIAEDEQKLKHYQKLHGLGVNLDEYFHAQLSKPNKIVNIVVDKDAANFHLHHS</sequence>
<reference evidence="2" key="1">
    <citation type="journal article" date="2021" name="Genome Biol. Evol.">
        <title>A High-Quality Reference Genome for a Parasitic Bivalve with Doubly Uniparental Inheritance (Bivalvia: Unionida).</title>
        <authorList>
            <person name="Smith C.H."/>
        </authorList>
    </citation>
    <scope>NUCLEOTIDE SEQUENCE</scope>
    <source>
        <strain evidence="2">CHS0354</strain>
    </source>
</reference>
<evidence type="ECO:0000313" key="2">
    <source>
        <dbReference type="EMBL" id="KAK3603702.1"/>
    </source>
</evidence>
<reference evidence="2" key="2">
    <citation type="journal article" date="2021" name="Genome Biol. Evol.">
        <title>Developing a high-quality reference genome for a parasitic bivalve with doubly uniparental inheritance (Bivalvia: Unionida).</title>
        <authorList>
            <person name="Smith C.H."/>
        </authorList>
    </citation>
    <scope>NUCLEOTIDE SEQUENCE</scope>
    <source>
        <strain evidence="2">CHS0354</strain>
        <tissue evidence="2">Mantle</tissue>
    </source>
</reference>
<evidence type="ECO:0000313" key="3">
    <source>
        <dbReference type="Proteomes" id="UP001195483"/>
    </source>
</evidence>
<keyword evidence="1" id="KW-0175">Coiled coil</keyword>
<name>A0AAE0T4K8_9BIVA</name>
<accession>A0AAE0T4K8</accession>
<organism evidence="2 3">
    <name type="scientific">Potamilus streckersoni</name>
    <dbReference type="NCBI Taxonomy" id="2493646"/>
    <lineage>
        <taxon>Eukaryota</taxon>
        <taxon>Metazoa</taxon>
        <taxon>Spiralia</taxon>
        <taxon>Lophotrochozoa</taxon>
        <taxon>Mollusca</taxon>
        <taxon>Bivalvia</taxon>
        <taxon>Autobranchia</taxon>
        <taxon>Heteroconchia</taxon>
        <taxon>Palaeoheterodonta</taxon>
        <taxon>Unionida</taxon>
        <taxon>Unionoidea</taxon>
        <taxon>Unionidae</taxon>
        <taxon>Ambleminae</taxon>
        <taxon>Lampsilini</taxon>
        <taxon>Potamilus</taxon>
    </lineage>
</organism>
<comment type="caution">
    <text evidence="2">The sequence shown here is derived from an EMBL/GenBank/DDBJ whole genome shotgun (WGS) entry which is preliminary data.</text>
</comment>
<evidence type="ECO:0000256" key="1">
    <source>
        <dbReference type="SAM" id="Coils"/>
    </source>
</evidence>
<dbReference type="EMBL" id="JAEAOA010001410">
    <property type="protein sequence ID" value="KAK3603702.1"/>
    <property type="molecule type" value="Genomic_DNA"/>
</dbReference>
<dbReference type="Proteomes" id="UP001195483">
    <property type="component" value="Unassembled WGS sequence"/>
</dbReference>
<keyword evidence="3" id="KW-1185">Reference proteome</keyword>
<dbReference type="AlphaFoldDB" id="A0AAE0T4K8"/>
<evidence type="ECO:0008006" key="4">
    <source>
        <dbReference type="Google" id="ProtNLM"/>
    </source>
</evidence>